<evidence type="ECO:0000256" key="1">
    <source>
        <dbReference type="ARBA" id="ARBA00023172"/>
    </source>
</evidence>
<evidence type="ECO:0000313" key="4">
    <source>
        <dbReference type="Proteomes" id="UP000823863"/>
    </source>
</evidence>
<dbReference type="GO" id="GO:0015074">
    <property type="term" value="P:DNA integration"/>
    <property type="evidence" value="ECO:0007669"/>
    <property type="project" value="InterPro"/>
</dbReference>
<organism evidence="3 4">
    <name type="scientific">Candidatus Enterocloster excrementigallinarum</name>
    <dbReference type="NCBI Taxonomy" id="2838558"/>
    <lineage>
        <taxon>Bacteria</taxon>
        <taxon>Bacillati</taxon>
        <taxon>Bacillota</taxon>
        <taxon>Clostridia</taxon>
        <taxon>Lachnospirales</taxon>
        <taxon>Lachnospiraceae</taxon>
        <taxon>Enterocloster</taxon>
    </lineage>
</organism>
<evidence type="ECO:0000259" key="2">
    <source>
        <dbReference type="PROSITE" id="PS51898"/>
    </source>
</evidence>
<dbReference type="InterPro" id="IPR013762">
    <property type="entry name" value="Integrase-like_cat_sf"/>
</dbReference>
<reference evidence="3" key="1">
    <citation type="journal article" date="2021" name="PeerJ">
        <title>Extensive microbial diversity within the chicken gut microbiome revealed by metagenomics and culture.</title>
        <authorList>
            <person name="Gilroy R."/>
            <person name="Ravi A."/>
            <person name="Getino M."/>
            <person name="Pursley I."/>
            <person name="Horton D.L."/>
            <person name="Alikhan N.F."/>
            <person name="Baker D."/>
            <person name="Gharbi K."/>
            <person name="Hall N."/>
            <person name="Watson M."/>
            <person name="Adriaenssens E.M."/>
            <person name="Foster-Nyarko E."/>
            <person name="Jarju S."/>
            <person name="Secka A."/>
            <person name="Antonio M."/>
            <person name="Oren A."/>
            <person name="Chaudhuri R.R."/>
            <person name="La Ragione R."/>
            <person name="Hildebrand F."/>
            <person name="Pallen M.J."/>
        </authorList>
    </citation>
    <scope>NUCLEOTIDE SEQUENCE</scope>
    <source>
        <strain evidence="3">CHK198-12963</strain>
    </source>
</reference>
<dbReference type="InterPro" id="IPR050090">
    <property type="entry name" value="Tyrosine_recombinase_XerCD"/>
</dbReference>
<name>A0A9D2PUU3_9FIRM</name>
<reference evidence="3" key="2">
    <citation type="submission" date="2021-04" db="EMBL/GenBank/DDBJ databases">
        <authorList>
            <person name="Gilroy R."/>
        </authorList>
    </citation>
    <scope>NUCLEOTIDE SEQUENCE</scope>
    <source>
        <strain evidence="3">CHK198-12963</strain>
    </source>
</reference>
<comment type="caution">
    <text evidence="3">The sequence shown here is derived from an EMBL/GenBank/DDBJ whole genome shotgun (WGS) entry which is preliminary data.</text>
</comment>
<dbReference type="EMBL" id="DWWB01000025">
    <property type="protein sequence ID" value="HJC66171.1"/>
    <property type="molecule type" value="Genomic_DNA"/>
</dbReference>
<sequence length="239" mass="28345">MENLISYRTFLLERFRPSTVNTRICAINRYLDYLEKTKPRGNCQQETARLKVVKCQPKTFVDTVISRKDYNKLKKKLEAEENWFWYFLVRVMACTGVRVSELVQIKAEHIRDSYMDICSKGSKTRRIYFPRNLQQEMLAWLGQQNHQSGLIFINKSGQPLTSREINRKLKVFARRYHIPGEVMTPHSFRHRFAQNFLAQYNDITLLADLLGHSSLKTTRIYLTKSSDEQWKAVDRIVTW</sequence>
<dbReference type="InterPro" id="IPR002104">
    <property type="entry name" value="Integrase_catalytic"/>
</dbReference>
<dbReference type="PROSITE" id="PS51898">
    <property type="entry name" value="TYR_RECOMBINASE"/>
    <property type="match status" value="1"/>
</dbReference>
<protein>
    <submittedName>
        <fullName evidence="3">Tyrosine-type recombinase/integrase</fullName>
    </submittedName>
</protein>
<dbReference type="AlphaFoldDB" id="A0A9D2PUU3"/>
<dbReference type="Proteomes" id="UP000823863">
    <property type="component" value="Unassembled WGS sequence"/>
</dbReference>
<dbReference type="GO" id="GO:0003677">
    <property type="term" value="F:DNA binding"/>
    <property type="evidence" value="ECO:0007669"/>
    <property type="project" value="InterPro"/>
</dbReference>
<keyword evidence="1" id="KW-0233">DNA recombination</keyword>
<dbReference type="SUPFAM" id="SSF56349">
    <property type="entry name" value="DNA breaking-rejoining enzymes"/>
    <property type="match status" value="1"/>
</dbReference>
<gene>
    <name evidence="3" type="ORF">H9931_05545</name>
</gene>
<dbReference type="Gene3D" id="1.10.443.10">
    <property type="entry name" value="Intergrase catalytic core"/>
    <property type="match status" value="1"/>
</dbReference>
<dbReference type="PANTHER" id="PTHR30349:SF89">
    <property type="entry name" value="INTEGRASE_RECOMBINASE"/>
    <property type="match status" value="1"/>
</dbReference>
<proteinExistence type="predicted"/>
<dbReference type="Pfam" id="PF00589">
    <property type="entry name" value="Phage_integrase"/>
    <property type="match status" value="1"/>
</dbReference>
<dbReference type="InterPro" id="IPR011010">
    <property type="entry name" value="DNA_brk_join_enz"/>
</dbReference>
<dbReference type="PANTHER" id="PTHR30349">
    <property type="entry name" value="PHAGE INTEGRASE-RELATED"/>
    <property type="match status" value="1"/>
</dbReference>
<evidence type="ECO:0000313" key="3">
    <source>
        <dbReference type="EMBL" id="HJC66171.1"/>
    </source>
</evidence>
<dbReference type="GO" id="GO:0006310">
    <property type="term" value="P:DNA recombination"/>
    <property type="evidence" value="ECO:0007669"/>
    <property type="project" value="UniProtKB-KW"/>
</dbReference>
<accession>A0A9D2PUU3</accession>
<feature type="domain" description="Tyr recombinase" evidence="2">
    <location>
        <begin position="60"/>
        <end position="235"/>
    </location>
</feature>